<keyword evidence="4 6" id="KW-1133">Transmembrane helix</keyword>
<evidence type="ECO:0000256" key="1">
    <source>
        <dbReference type="ARBA" id="ARBA00004651"/>
    </source>
</evidence>
<feature type="transmembrane region" description="Helical" evidence="6">
    <location>
        <begin position="163"/>
        <end position="187"/>
    </location>
</feature>
<evidence type="ECO:0000256" key="5">
    <source>
        <dbReference type="ARBA" id="ARBA00023136"/>
    </source>
</evidence>
<evidence type="ECO:0000313" key="8">
    <source>
        <dbReference type="Proteomes" id="UP000260983"/>
    </source>
</evidence>
<feature type="transmembrane region" description="Helical" evidence="6">
    <location>
        <begin position="470"/>
        <end position="493"/>
    </location>
</feature>
<keyword evidence="3 6" id="KW-0812">Transmembrane</keyword>
<keyword evidence="5 6" id="KW-0472">Membrane</keyword>
<evidence type="ECO:0000313" key="7">
    <source>
        <dbReference type="EMBL" id="RGN30930.1"/>
    </source>
</evidence>
<evidence type="ECO:0000256" key="6">
    <source>
        <dbReference type="SAM" id="Phobius"/>
    </source>
</evidence>
<feature type="transmembrane region" description="Helical" evidence="6">
    <location>
        <begin position="20"/>
        <end position="42"/>
    </location>
</feature>
<reference evidence="7 8" key="1">
    <citation type="submission" date="2018-08" db="EMBL/GenBank/DDBJ databases">
        <title>A genome reference for cultivated species of the human gut microbiota.</title>
        <authorList>
            <person name="Zou Y."/>
            <person name="Xue W."/>
            <person name="Luo G."/>
        </authorList>
    </citation>
    <scope>NUCLEOTIDE SEQUENCE [LARGE SCALE GENOMIC DNA]</scope>
    <source>
        <strain evidence="7 8">OM05-15BH</strain>
    </source>
</reference>
<dbReference type="RefSeq" id="WP_117725624.1">
    <property type="nucleotide sequence ID" value="NZ_QSUL01000024.1"/>
</dbReference>
<organism evidence="7 8">
    <name type="scientific">Bacteroides oleiciplenus</name>
    <dbReference type="NCBI Taxonomy" id="626931"/>
    <lineage>
        <taxon>Bacteria</taxon>
        <taxon>Pseudomonadati</taxon>
        <taxon>Bacteroidota</taxon>
        <taxon>Bacteroidia</taxon>
        <taxon>Bacteroidales</taxon>
        <taxon>Bacteroidaceae</taxon>
        <taxon>Bacteroides</taxon>
    </lineage>
</organism>
<comment type="caution">
    <text evidence="7">The sequence shown here is derived from an EMBL/GenBank/DDBJ whole genome shotgun (WGS) entry which is preliminary data.</text>
</comment>
<sequence length="514" mass="57630">MVKNSSSSNNNLIVKNTAFLYFRMLFSMGITLYTSRLILTILGIDDFGIYNVIGGMVSMFLFLNTAMSSATSRFLTFEIGKGENSEISKVFSVSLTTHLIIIAIIFVLCESIGVWFLNSKMIIPEDRVYAANIVLQTSIAASLINIIQVPYRAIVVSYEKMDMYAYIEIFNVVSKLLIAIALIYTTYDKLITYSYLYLVTCVVVFLIYAVYANFRCVGANFSPKLDKDILKPMLTFTGWDFYGNASVVARTQGVNMLLNIYFGPVLNAANGIATQVQGAAMSFAANVMAAFKPQIIKSYAFNDFDRMNQLIFAAGKFATVLMLLTSIPLMIEMEFVLTVWLGDWPKYTADLCRLTILFNMLSNLSAVLIMGIHATGNVRRPNVINGTIYLLVIPITYMIYKYIGAGPLLPFIINIIAVIIGLLCNMWTLSILVQSFKLKKFFVSIFIKCSIIGLVTYGLTYIIHTLLVEGWGTLFFIICISSIILLFLSYSILMDSTERDSINKIVKSKVYNFK</sequence>
<name>A0A3E5B036_9BACE</name>
<protein>
    <submittedName>
        <fullName evidence="7">Polysaccharide biosynthesis protein</fullName>
    </submittedName>
</protein>
<dbReference type="Proteomes" id="UP000260983">
    <property type="component" value="Unassembled WGS sequence"/>
</dbReference>
<feature type="transmembrane region" description="Helical" evidence="6">
    <location>
        <begin position="409"/>
        <end position="429"/>
    </location>
</feature>
<dbReference type="InterPro" id="IPR050833">
    <property type="entry name" value="Poly_Biosynth_Transport"/>
</dbReference>
<feature type="transmembrane region" description="Helical" evidence="6">
    <location>
        <begin position="193"/>
        <end position="214"/>
    </location>
</feature>
<dbReference type="EMBL" id="QSUL01000024">
    <property type="protein sequence ID" value="RGN30930.1"/>
    <property type="molecule type" value="Genomic_DNA"/>
</dbReference>
<feature type="transmembrane region" description="Helical" evidence="6">
    <location>
        <begin position="90"/>
        <end position="117"/>
    </location>
</feature>
<dbReference type="GO" id="GO:0005886">
    <property type="term" value="C:plasma membrane"/>
    <property type="evidence" value="ECO:0007669"/>
    <property type="project" value="UniProtKB-SubCell"/>
</dbReference>
<keyword evidence="2" id="KW-1003">Cell membrane</keyword>
<evidence type="ECO:0000256" key="2">
    <source>
        <dbReference type="ARBA" id="ARBA00022475"/>
    </source>
</evidence>
<dbReference type="AlphaFoldDB" id="A0A3E5B036"/>
<accession>A0A3E5B036</accession>
<feature type="transmembrane region" description="Helical" evidence="6">
    <location>
        <begin position="383"/>
        <end position="403"/>
    </location>
</feature>
<dbReference type="PANTHER" id="PTHR30250:SF26">
    <property type="entry name" value="PSMA PROTEIN"/>
    <property type="match status" value="1"/>
</dbReference>
<feature type="transmembrane region" description="Helical" evidence="6">
    <location>
        <begin position="310"/>
        <end position="331"/>
    </location>
</feature>
<feature type="transmembrane region" description="Helical" evidence="6">
    <location>
        <begin position="441"/>
        <end position="464"/>
    </location>
</feature>
<dbReference type="PANTHER" id="PTHR30250">
    <property type="entry name" value="PST FAMILY PREDICTED COLANIC ACID TRANSPORTER"/>
    <property type="match status" value="1"/>
</dbReference>
<proteinExistence type="predicted"/>
<feature type="transmembrane region" description="Helical" evidence="6">
    <location>
        <begin position="351"/>
        <end position="371"/>
    </location>
</feature>
<evidence type="ECO:0000256" key="4">
    <source>
        <dbReference type="ARBA" id="ARBA00022989"/>
    </source>
</evidence>
<evidence type="ECO:0000256" key="3">
    <source>
        <dbReference type="ARBA" id="ARBA00022692"/>
    </source>
</evidence>
<gene>
    <name evidence="7" type="ORF">DXB65_22380</name>
</gene>
<comment type="subcellular location">
    <subcellularLocation>
        <location evidence="1">Cell membrane</location>
        <topology evidence="1">Multi-pass membrane protein</topology>
    </subcellularLocation>
</comment>
<feature type="transmembrane region" description="Helical" evidence="6">
    <location>
        <begin position="48"/>
        <end position="69"/>
    </location>
</feature>